<dbReference type="NCBIfam" id="TIGR00756">
    <property type="entry name" value="PPR"/>
    <property type="match status" value="1"/>
</dbReference>
<feature type="compositionally biased region" description="Low complexity" evidence="7">
    <location>
        <begin position="782"/>
        <end position="815"/>
    </location>
</feature>
<feature type="domain" description="Ion transport" evidence="9">
    <location>
        <begin position="235"/>
        <end position="512"/>
    </location>
</feature>
<dbReference type="Proteomes" id="UP001189429">
    <property type="component" value="Unassembled WGS sequence"/>
</dbReference>
<gene>
    <name evidence="10" type="ORF">PCOR1329_LOCUS74006</name>
</gene>
<feature type="transmembrane region" description="Helical" evidence="8">
    <location>
        <begin position="341"/>
        <end position="361"/>
    </location>
</feature>
<evidence type="ECO:0000256" key="2">
    <source>
        <dbReference type="ARBA" id="ARBA00022692"/>
    </source>
</evidence>
<evidence type="ECO:0000256" key="3">
    <source>
        <dbReference type="ARBA" id="ARBA00022737"/>
    </source>
</evidence>
<evidence type="ECO:0000313" key="10">
    <source>
        <dbReference type="EMBL" id="CAK0895178.1"/>
    </source>
</evidence>
<accession>A0ABN9XAN7</accession>
<evidence type="ECO:0000256" key="8">
    <source>
        <dbReference type="SAM" id="Phobius"/>
    </source>
</evidence>
<feature type="region of interest" description="Disordered" evidence="7">
    <location>
        <begin position="779"/>
        <end position="821"/>
    </location>
</feature>
<dbReference type="Pfam" id="PF00520">
    <property type="entry name" value="Ion_trans"/>
    <property type="match status" value="1"/>
</dbReference>
<reference evidence="10" key="1">
    <citation type="submission" date="2023-10" db="EMBL/GenBank/DDBJ databases">
        <authorList>
            <person name="Chen Y."/>
            <person name="Shah S."/>
            <person name="Dougan E. K."/>
            <person name="Thang M."/>
            <person name="Chan C."/>
        </authorList>
    </citation>
    <scope>NUCLEOTIDE SEQUENCE [LARGE SCALE GENOMIC DNA]</scope>
</reference>
<name>A0ABN9XAN7_9DINO</name>
<dbReference type="InterPro" id="IPR002885">
    <property type="entry name" value="PPR_rpt"/>
</dbReference>
<dbReference type="PANTHER" id="PTHR10582:SF2">
    <property type="entry name" value="INACTIVE"/>
    <property type="match status" value="1"/>
</dbReference>
<sequence>MFQKKGVRIDGRAHGTFFAPGAQTYFGEYVISFAVATDWLEGLELIKEYVDSGNSAHGGTRFSEILSLEDSWGNTALHLAVLNKRRRTYTWLRKHGNIGAITQQNCLGLTAISLAAVVNDAATFEHVLCDMYQVKWNFGHVTCFRLPLEQIETVETASLYESSGRNLDSMACQGPVTSSSINSGKTYRSVIELILMQRSEHVVMNPLIMEILHMKWERFGRWMFAGSCAVQIGYLATLVLLANEYHHSVGKRTTFLNTLELLTLVFTLVNWAAMVLDIIAGVSALSTKLALVSAESAAVIRPSTRSDRKSTIGDTEWAEMQSGGRSMTGHPLRRDVFPVSVYDYLAWLGQFFITVHSIIYAVEPTGVSDTGTAMLSVGIVLVWQSSMHLCLAFKHFGTLVIVIMRVLRKDIPSFFLFLFISCAGFSQGLRLLNVPGADTDFNSFVQGIITMFRVLLGEKPLWTKNPSIEDMGVLGWIGALYYVLFSASTTIVLLRLMISMFNETYGGVRKHAEQEYRLTWGQMILRTERRLKLLVPRRWHHHMSMDDPTEDSCSYVFQRVDHAKFDSESVDGMVAAVALPREHPAGDAATMGALLAALKRQELELQRLRGQPGAESSPVEPAAELGPECPPLELEEQTFLRGPPGVPPEPSVDLPGAAPSECGLGFTGVFGAAPRGRGGAGAARADADDWGRNCDMFTGAGEGDGDKSLGGMQDVATYNALISACERCGEADTALALFGAMKASHIAPTEATYVALVAACGEGGRRERAAELAEELQRLRGARGAPRQEAAREAAPAAAGHSASAGAAPAEPGADAPREPTVHIVRDPPRRACAHAAAGKAAEAAPRSPWSSPCNVLVLLLTVGLSMSQVMLATSSQR</sequence>
<evidence type="ECO:0000256" key="6">
    <source>
        <dbReference type="PROSITE-ProRule" id="PRU00708"/>
    </source>
</evidence>
<dbReference type="InterPro" id="IPR036770">
    <property type="entry name" value="Ankyrin_rpt-contain_sf"/>
</dbReference>
<feature type="repeat" description="PPR" evidence="6">
    <location>
        <begin position="714"/>
        <end position="748"/>
    </location>
</feature>
<feature type="transmembrane region" description="Helical" evidence="8">
    <location>
        <begin position="222"/>
        <end position="241"/>
    </location>
</feature>
<dbReference type="InterPro" id="IPR011990">
    <property type="entry name" value="TPR-like_helical_dom_sf"/>
</dbReference>
<dbReference type="Gene3D" id="1.10.287.70">
    <property type="match status" value="1"/>
</dbReference>
<feature type="transmembrane region" description="Helical" evidence="8">
    <location>
        <begin position="373"/>
        <end position="393"/>
    </location>
</feature>
<dbReference type="PANTHER" id="PTHR10582">
    <property type="entry name" value="TRANSIENT RECEPTOR POTENTIAL ION CHANNEL PROTEIN"/>
    <property type="match status" value="1"/>
</dbReference>
<dbReference type="Gene3D" id="1.25.40.20">
    <property type="entry name" value="Ankyrin repeat-containing domain"/>
    <property type="match status" value="1"/>
</dbReference>
<feature type="transmembrane region" description="Helical" evidence="8">
    <location>
        <begin position="261"/>
        <end position="285"/>
    </location>
</feature>
<comment type="subcellular location">
    <subcellularLocation>
        <location evidence="1">Membrane</location>
        <topology evidence="1">Multi-pass membrane protein</topology>
    </subcellularLocation>
</comment>
<feature type="transmembrane region" description="Helical" evidence="8">
    <location>
        <begin position="474"/>
        <end position="498"/>
    </location>
</feature>
<proteinExistence type="predicted"/>
<keyword evidence="5 8" id="KW-0472">Membrane</keyword>
<dbReference type="PROSITE" id="PS51375">
    <property type="entry name" value="PPR"/>
    <property type="match status" value="1"/>
</dbReference>
<comment type="caution">
    <text evidence="10">The sequence shown here is derived from an EMBL/GenBank/DDBJ whole genome shotgun (WGS) entry which is preliminary data.</text>
</comment>
<keyword evidence="3" id="KW-0677">Repeat</keyword>
<organism evidence="10 11">
    <name type="scientific">Prorocentrum cordatum</name>
    <dbReference type="NCBI Taxonomy" id="2364126"/>
    <lineage>
        <taxon>Eukaryota</taxon>
        <taxon>Sar</taxon>
        <taxon>Alveolata</taxon>
        <taxon>Dinophyceae</taxon>
        <taxon>Prorocentrales</taxon>
        <taxon>Prorocentraceae</taxon>
        <taxon>Prorocentrum</taxon>
    </lineage>
</organism>
<dbReference type="InterPro" id="IPR005821">
    <property type="entry name" value="Ion_trans_dom"/>
</dbReference>
<dbReference type="Gene3D" id="1.25.40.10">
    <property type="entry name" value="Tetratricopeptide repeat domain"/>
    <property type="match status" value="1"/>
</dbReference>
<keyword evidence="11" id="KW-1185">Reference proteome</keyword>
<dbReference type="Pfam" id="PF13041">
    <property type="entry name" value="PPR_2"/>
    <property type="match status" value="1"/>
</dbReference>
<keyword evidence="4 8" id="KW-1133">Transmembrane helix</keyword>
<dbReference type="SUPFAM" id="SSF48403">
    <property type="entry name" value="Ankyrin repeat"/>
    <property type="match status" value="1"/>
</dbReference>
<evidence type="ECO:0000256" key="5">
    <source>
        <dbReference type="ARBA" id="ARBA00023136"/>
    </source>
</evidence>
<keyword evidence="2 8" id="KW-0812">Transmembrane</keyword>
<evidence type="ECO:0000256" key="1">
    <source>
        <dbReference type="ARBA" id="ARBA00004141"/>
    </source>
</evidence>
<protein>
    <recommendedName>
        <fullName evidence="9">Ion transport domain-containing protein</fullName>
    </recommendedName>
</protein>
<dbReference type="InterPro" id="IPR024862">
    <property type="entry name" value="TRPV"/>
</dbReference>
<evidence type="ECO:0000256" key="7">
    <source>
        <dbReference type="SAM" id="MobiDB-lite"/>
    </source>
</evidence>
<evidence type="ECO:0000259" key="9">
    <source>
        <dbReference type="Pfam" id="PF00520"/>
    </source>
</evidence>
<evidence type="ECO:0000256" key="4">
    <source>
        <dbReference type="ARBA" id="ARBA00022989"/>
    </source>
</evidence>
<evidence type="ECO:0000313" key="11">
    <source>
        <dbReference type="Proteomes" id="UP001189429"/>
    </source>
</evidence>
<dbReference type="EMBL" id="CAUYUJ010020004">
    <property type="protein sequence ID" value="CAK0895178.1"/>
    <property type="molecule type" value="Genomic_DNA"/>
</dbReference>
<feature type="transmembrane region" description="Helical" evidence="8">
    <location>
        <begin position="414"/>
        <end position="432"/>
    </location>
</feature>